<feature type="region of interest" description="Disordered" evidence="3">
    <location>
        <begin position="317"/>
        <end position="372"/>
    </location>
</feature>
<feature type="compositionally biased region" description="Basic residues" evidence="3">
    <location>
        <begin position="22"/>
        <end position="35"/>
    </location>
</feature>
<dbReference type="PROSITE" id="PS50003">
    <property type="entry name" value="PH_DOMAIN"/>
    <property type="match status" value="1"/>
</dbReference>
<feature type="region of interest" description="Disordered" evidence="3">
    <location>
        <begin position="2101"/>
        <end position="2125"/>
    </location>
</feature>
<dbReference type="SUPFAM" id="SSF48065">
    <property type="entry name" value="DBL homology domain (DH-domain)"/>
    <property type="match status" value="1"/>
</dbReference>
<feature type="compositionally biased region" description="Low complexity" evidence="3">
    <location>
        <begin position="36"/>
        <end position="45"/>
    </location>
</feature>
<feature type="compositionally biased region" description="Pro residues" evidence="3">
    <location>
        <begin position="1110"/>
        <end position="1120"/>
    </location>
</feature>
<dbReference type="CDD" id="cd00160">
    <property type="entry name" value="RhoGEF"/>
    <property type="match status" value="1"/>
</dbReference>
<dbReference type="Proteomes" id="UP000070412">
    <property type="component" value="Unassembled WGS sequence"/>
</dbReference>
<name>A0A834R1Z0_SARSC</name>
<dbReference type="SUPFAM" id="SSF50729">
    <property type="entry name" value="PH domain-like"/>
    <property type="match status" value="1"/>
</dbReference>
<evidence type="ECO:0000259" key="4">
    <source>
        <dbReference type="PROSITE" id="PS50003"/>
    </source>
</evidence>
<proteinExistence type="predicted"/>
<feature type="compositionally biased region" description="Polar residues" evidence="3">
    <location>
        <begin position="760"/>
        <end position="773"/>
    </location>
</feature>
<feature type="region of interest" description="Disordered" evidence="3">
    <location>
        <begin position="613"/>
        <end position="789"/>
    </location>
</feature>
<accession>A0A834R1Z0</accession>
<evidence type="ECO:0000256" key="2">
    <source>
        <dbReference type="ARBA" id="ARBA00022490"/>
    </source>
</evidence>
<evidence type="ECO:0000256" key="1">
    <source>
        <dbReference type="ARBA" id="ARBA00004496"/>
    </source>
</evidence>
<dbReference type="InterPro" id="IPR000219">
    <property type="entry name" value="DH_dom"/>
</dbReference>
<feature type="compositionally biased region" description="Basic residues" evidence="3">
    <location>
        <begin position="1273"/>
        <end position="1284"/>
    </location>
</feature>
<evidence type="ECO:0000256" key="3">
    <source>
        <dbReference type="SAM" id="MobiDB-lite"/>
    </source>
</evidence>
<feature type="region of interest" description="Disordered" evidence="3">
    <location>
        <begin position="446"/>
        <end position="495"/>
    </location>
</feature>
<feature type="compositionally biased region" description="Basic and acidic residues" evidence="3">
    <location>
        <begin position="613"/>
        <end position="623"/>
    </location>
</feature>
<feature type="compositionally biased region" description="Polar residues" evidence="3">
    <location>
        <begin position="169"/>
        <end position="180"/>
    </location>
</feature>
<gene>
    <name evidence="6" type="primary">SSS_607g</name>
    <name evidence="6" type="ORF">SSS_607</name>
</gene>
<dbReference type="PROSITE" id="PS50010">
    <property type="entry name" value="DH_2"/>
    <property type="match status" value="1"/>
</dbReference>
<feature type="region of interest" description="Disordered" evidence="3">
    <location>
        <begin position="1501"/>
        <end position="1537"/>
    </location>
</feature>
<feature type="domain" description="DH" evidence="5">
    <location>
        <begin position="1710"/>
        <end position="1902"/>
    </location>
</feature>
<dbReference type="Gene3D" id="1.20.900.10">
    <property type="entry name" value="Dbl homology (DH) domain"/>
    <property type="match status" value="1"/>
</dbReference>
<organism evidence="6">
    <name type="scientific">Sarcoptes scabiei</name>
    <name type="common">Itch mite</name>
    <name type="synonym">Acarus scabiei</name>
    <dbReference type="NCBI Taxonomy" id="52283"/>
    <lineage>
        <taxon>Eukaryota</taxon>
        <taxon>Metazoa</taxon>
        <taxon>Ecdysozoa</taxon>
        <taxon>Arthropoda</taxon>
        <taxon>Chelicerata</taxon>
        <taxon>Arachnida</taxon>
        <taxon>Acari</taxon>
        <taxon>Acariformes</taxon>
        <taxon>Sarcoptiformes</taxon>
        <taxon>Astigmata</taxon>
        <taxon>Psoroptidia</taxon>
        <taxon>Sarcoptoidea</taxon>
        <taxon>Sarcoptidae</taxon>
        <taxon>Sarcoptinae</taxon>
        <taxon>Sarcoptes</taxon>
    </lineage>
</organism>
<dbReference type="FunFam" id="1.20.900.10:FF:000038">
    <property type="entry name" value="Myosin-M heavy chain"/>
    <property type="match status" value="1"/>
</dbReference>
<keyword evidence="8" id="KW-1185">Reference proteome</keyword>
<dbReference type="PANTHER" id="PTHR46006:SF5">
    <property type="entry name" value="DH DOMAIN-CONTAINING PROTEIN"/>
    <property type="match status" value="1"/>
</dbReference>
<feature type="region of interest" description="Disordered" evidence="3">
    <location>
        <begin position="828"/>
        <end position="867"/>
    </location>
</feature>
<reference evidence="6" key="2">
    <citation type="submission" date="2020-01" db="EMBL/GenBank/DDBJ databases">
        <authorList>
            <person name="Korhonen P.K.K."/>
            <person name="Guangxu M.G."/>
            <person name="Wang T.W."/>
            <person name="Stroehlein A.J.S."/>
            <person name="Young N.D."/>
            <person name="Ang C.-S.A."/>
            <person name="Fernando D.W.F."/>
            <person name="Lu H.L."/>
            <person name="Taylor S.T."/>
            <person name="Ehtesham M.E.M."/>
            <person name="Najaraj S.H.N."/>
            <person name="Harsha G.H.G."/>
            <person name="Madugundu A.M."/>
            <person name="Renuse S.R."/>
            <person name="Holt D.H."/>
            <person name="Pandey A.P."/>
            <person name="Papenfuss A.P."/>
            <person name="Gasser R.B.G."/>
            <person name="Fischer K.F."/>
        </authorList>
    </citation>
    <scope>NUCLEOTIDE SEQUENCE</scope>
    <source>
        <strain evidence="6">SSS_KF_BRIS2020</strain>
    </source>
</reference>
<keyword evidence="2" id="KW-0963">Cytoplasm</keyword>
<feature type="region of interest" description="Disordered" evidence="3">
    <location>
        <begin position="1270"/>
        <end position="1294"/>
    </location>
</feature>
<sequence length="2231" mass="251533">MDPMNTQFQTMGLLPIIPNLHNPHHHPHHHHHHQHQQQQQQPRNHNQLHRNVNNQRYQTLRSSLQPILISTRTTSSTTTALFAPKSMTSSKAFDGIGLIPSSSSSSSSTTAMTSSTFNGTEYMAAYRNERQLRNHFNTISAFRSKSSSSHAHQYHRPLQQCVKTIQSQQNFDQRSMKLNASSSSSSSSPMNALFTWKKKTKNLVKNVKSSSVSNRHSSLMLFQQQQQHQHQRFCDSGTELPPKTLSSSTTSQSVPPSLARLFSNVHQQQQQHQQQLTGTQTPTQTFRFKVDSVTNESKQVACVCRGLTGSTFMAPSYFDDDDRDLVRPKKINPQKQSSKNGCGGATIRSRSNDSLFDSDRNHSKSQTTYDSLNVGKTVTKRSTATVRPFRTINEKALNVAKSLERLVLSPSIITSTTESISPLSKSKNDNRRSILECKVNPYELVLENSPSNDDEEIGEFQEQSKPKSKRRTKFKSTTIAAKSSSSSHQNHHHCDESNDYNHCDHIDCDRFDSRPSIQSIFFDKNNEQHHYYHHHHHHRGRRNESLLNSTICVECDRRSNLEQKNLTMQKNRLIKTLFDKANSIRIAGQTIYSSMKNQLEIVEDFDRNHRDNFIDDPIDRSSHDSSSSPSIDSVRKKQSLKLKQLLSINQMRRSKSSGSLSSWSFDSNSNSDSSLNPSGGVIDEPEPDYDLDEENNLISNSDSNQNSNLHHHHHHNHNQIDDRIRCESSPPKKKISDVSILNRPKNSPPPPPPPPPPEYFSSTPNLTQLSNIGQKLPDPKVRTSGKQSRTVIASTKPIVDSYQNELKEKLNLGIKSILKKTNTIKNKESFGSTIPSLNDEDSSRSSTAFNDINIDDGENGSNTPISSRKHVHFRMKRHPSQLNRSLSASHIITETIHEEEDEHNYYDDVSIPITDDRESSSSSPSPMLMIALQSNRPVHHHSSPSFAMLSEEDRSIVSDSIVSVSRSIENLSTVNSDRSYSLTTDRKERKDFEDAITFDHCIDDGSQQNFSTKASFLIDNCGDLGEKLIGNNFSANYGPIQYGQLNGSNHRNEIAKNSISLLVSNEQIDPNNGSSDRSSPITTTPPSTTTITSDSIPSSISSLSSNSTTPSPPPPVPPSRRFPHRTSTNQSIAINCVSPSKQISAENRLTSKSSHSSGSVRSLLARKLARSTKTSTSSTTTIATASKKSNRDHRRLKLSNVFAIENETNNFNNDDCDRDSKPNDSITIINHQSIIHSNNHSLDSTDSGCSTNSSTRSEIDDVIEENILERSKSPRRKSLQKKSPQKNLLTDSNREPNVEEHIYEELDYCYLDSKLISKIVVDLQSQQQQNNIDRKSEKRLLLTTKDEILDYLNVARQRIDVDQVDIDDEVGGGDGGGADLKKLEDLDFVIDTDPISLTRKSLPLYDGEMQDEAASDFIININSINNHNKNNNNNNDHNKIDNGNNDSGNSSLCLGDDYQESLVCFLKKKSTITSMKHHFDFEASSSSSSSSNILNRRNRVSNISNASSESSGTSGVSVSNMTMDDLEDDGITTTSSSGLDSIINSSIKDHYYNDNEDVVVSNVLIERNDSGVGNEINACKISKNKIFQMRKINNNNNTSEDTLDDNDGDDDDDDDDFVDVEEDLDDNLQRICVDCNRRYSIRNNNRLLSASKSFKPKTLIPSKVEDIDVDREEQNKIDGDGDLDGDKDFVSADIFPCYPLCLSCEKRRNERKEIISEIIDTELKYGRDLRIILEEFAKPIKVAGLLTQQQVDDIFLNIEELIEVNCHLADCLQDAFEIAIEQGDEDLISVNIGQLFNRCLLDKISVFERYCIRQASASLLLNQLEKEKELLRIFLRVSQMENALLRRMNLRSFLVVPVQRVTKYPLLLNRLQKVTPKHFVDCESLRETQMKLEIHLDSINQKTRDSLAATTSKIWRRISNLSSASMKMRSNNSNENNNLNQSNDFGFVKLKKASLDLLKWPCEESKFVLIGKLSFIVEKSGSTTGSSGDQNISPGFPINSSHNYSTISNNSTASKIWSKTMKFLTAHAVLIIRTSSNRLRKKIETETLRSSTSTSVLETLDHHEDFVEFNESFANNTFAKRRSSSKSPIRVTFANTFSVNQQSSADDGNESDRHQNDSIRKSSLSRLTPAHNEAMLILFKEKNGRYSLCRDILNLAMCVIANFDNEEFFEIHDLESKESLLLKTETNLEMREWLKQLRLQSKNLGQWRRRRNALPNIMVLKNMNDSMVGDH</sequence>
<dbReference type="InterPro" id="IPR035899">
    <property type="entry name" value="DBL_dom_sf"/>
</dbReference>
<dbReference type="PANTHER" id="PTHR46006">
    <property type="entry name" value="RHO GUANINE NUCLEOTIDE EXCHANGE FACTOR AT 64C, ISOFORM A"/>
    <property type="match status" value="1"/>
</dbReference>
<evidence type="ECO:0000313" key="6">
    <source>
        <dbReference type="EMBL" id="KAF7488822.1"/>
    </source>
</evidence>
<evidence type="ECO:0000259" key="5">
    <source>
        <dbReference type="PROSITE" id="PS50010"/>
    </source>
</evidence>
<feature type="compositionally biased region" description="Acidic residues" evidence="3">
    <location>
        <begin position="683"/>
        <end position="695"/>
    </location>
</feature>
<feature type="compositionally biased region" description="Low complexity" evidence="3">
    <location>
        <begin position="1074"/>
        <end position="1109"/>
    </location>
</feature>
<feature type="domain" description="PH" evidence="4">
    <location>
        <begin position="2169"/>
        <end position="2202"/>
    </location>
</feature>
<feature type="region of interest" description="Disordered" evidence="3">
    <location>
        <begin position="1167"/>
        <end position="1193"/>
    </location>
</feature>
<dbReference type="GO" id="GO:0035025">
    <property type="term" value="P:positive regulation of Rho protein signal transduction"/>
    <property type="evidence" value="ECO:0007669"/>
    <property type="project" value="TreeGrafter"/>
</dbReference>
<evidence type="ECO:0000313" key="7">
    <source>
        <dbReference type="EnsemblMetazoa" id="KAF7488822.1"/>
    </source>
</evidence>
<dbReference type="SMART" id="SM00325">
    <property type="entry name" value="RhoGEF"/>
    <property type="match status" value="1"/>
</dbReference>
<dbReference type="InterPro" id="IPR051480">
    <property type="entry name" value="Endocytic_GEF_Adapter"/>
</dbReference>
<feature type="region of interest" description="Disordered" evidence="3">
    <location>
        <begin position="169"/>
        <end position="189"/>
    </location>
</feature>
<feature type="compositionally biased region" description="Pro residues" evidence="3">
    <location>
        <begin position="746"/>
        <end position="758"/>
    </location>
</feature>
<feature type="compositionally biased region" description="Acidic residues" evidence="3">
    <location>
        <begin position="1601"/>
        <end position="1617"/>
    </location>
</feature>
<dbReference type="EMBL" id="WVUK01000065">
    <property type="protein sequence ID" value="KAF7488822.1"/>
    <property type="molecule type" value="Genomic_DNA"/>
</dbReference>
<dbReference type="EnsemblMetazoa" id="SSS_607s_mrna">
    <property type="protein sequence ID" value="KAF7488822.1"/>
    <property type="gene ID" value="SSS_607"/>
</dbReference>
<feature type="region of interest" description="Disordered" evidence="3">
    <location>
        <begin position="230"/>
        <end position="255"/>
    </location>
</feature>
<feature type="region of interest" description="Disordered" evidence="3">
    <location>
        <begin position="1066"/>
        <end position="1125"/>
    </location>
</feature>
<dbReference type="GO" id="GO:0005085">
    <property type="term" value="F:guanyl-nucleotide exchange factor activity"/>
    <property type="evidence" value="ECO:0007669"/>
    <property type="project" value="InterPro"/>
</dbReference>
<dbReference type="GO" id="GO:0031097">
    <property type="term" value="C:medial cortex"/>
    <property type="evidence" value="ECO:0007669"/>
    <property type="project" value="UniProtKB-ARBA"/>
</dbReference>
<dbReference type="Pfam" id="PF00621">
    <property type="entry name" value="RhoGEF"/>
    <property type="match status" value="1"/>
</dbReference>
<feature type="compositionally biased region" description="Low complexity" evidence="3">
    <location>
        <begin position="475"/>
        <end position="488"/>
    </location>
</feature>
<feature type="compositionally biased region" description="Low complexity" evidence="3">
    <location>
        <begin position="238"/>
        <end position="255"/>
    </location>
</feature>
<feature type="region of interest" description="Disordered" evidence="3">
    <location>
        <begin position="1593"/>
        <end position="1617"/>
    </location>
</feature>
<feature type="region of interest" description="Disordered" evidence="3">
    <location>
        <begin position="16"/>
        <end position="45"/>
    </location>
</feature>
<feature type="compositionally biased region" description="Low complexity" evidence="3">
    <location>
        <begin position="656"/>
        <end position="680"/>
    </location>
</feature>
<feature type="compositionally biased region" description="Low complexity" evidence="3">
    <location>
        <begin position="1171"/>
        <end position="1187"/>
    </location>
</feature>
<reference evidence="7" key="3">
    <citation type="submission" date="2022-06" db="UniProtKB">
        <authorList>
            <consortium name="EnsemblMetazoa"/>
        </authorList>
    </citation>
    <scope>IDENTIFICATION</scope>
</reference>
<evidence type="ECO:0000313" key="8">
    <source>
        <dbReference type="Proteomes" id="UP000070412"/>
    </source>
</evidence>
<dbReference type="InterPro" id="IPR001849">
    <property type="entry name" value="PH_domain"/>
</dbReference>
<feature type="compositionally biased region" description="Low complexity" evidence="3">
    <location>
        <begin position="1501"/>
        <end position="1520"/>
    </location>
</feature>
<comment type="subcellular location">
    <subcellularLocation>
        <location evidence="1">Cytoplasm</location>
    </subcellularLocation>
</comment>
<feature type="compositionally biased region" description="Low complexity" evidence="3">
    <location>
        <begin position="696"/>
        <end position="708"/>
    </location>
</feature>
<dbReference type="OrthoDB" id="6515298at2759"/>
<reference evidence="8" key="1">
    <citation type="journal article" date="2020" name="PLoS Negl. Trop. Dis.">
        <title>High-quality nuclear genome for Sarcoptes scabiei-A critical resource for a neglected parasite.</title>
        <authorList>
            <person name="Korhonen P.K."/>
            <person name="Gasser R.B."/>
            <person name="Ma G."/>
            <person name="Wang T."/>
            <person name="Stroehlein A.J."/>
            <person name="Young N.D."/>
            <person name="Ang C.S."/>
            <person name="Fernando D.D."/>
            <person name="Lu H.C."/>
            <person name="Taylor S."/>
            <person name="Reynolds S.L."/>
            <person name="Mofiz E."/>
            <person name="Najaraj S.H."/>
            <person name="Gowda H."/>
            <person name="Madugundu A."/>
            <person name="Renuse S."/>
            <person name="Holt D."/>
            <person name="Pandey A."/>
            <person name="Papenfuss A.T."/>
            <person name="Fischer K."/>
        </authorList>
    </citation>
    <scope>NUCLEOTIDE SEQUENCE [LARGE SCALE GENOMIC DNA]</scope>
</reference>
<protein>
    <submittedName>
        <fullName evidence="6">Myosin-M heavy chain</fullName>
    </submittedName>
</protein>
<feature type="compositionally biased region" description="Basic and acidic residues" evidence="3">
    <location>
        <begin position="2110"/>
        <end position="2120"/>
    </location>
</feature>